<evidence type="ECO:0000313" key="2">
    <source>
        <dbReference type="Proteomes" id="UP000199128"/>
    </source>
</evidence>
<keyword evidence="1" id="KW-0540">Nuclease</keyword>
<keyword evidence="1" id="KW-0255">Endonuclease</keyword>
<gene>
    <name evidence="1" type="ORF">SAMN05216446_1676</name>
</gene>
<accession>A0A1H9R3F0</accession>
<dbReference type="Pfam" id="PF09517">
    <property type="entry name" value="RE_Eco29kI"/>
    <property type="match status" value="1"/>
</dbReference>
<dbReference type="AlphaFoldDB" id="A0A1H9R3F0"/>
<dbReference type="InterPro" id="IPR018575">
    <property type="entry name" value="Restrct_endonuc_II_Eco29kI"/>
</dbReference>
<dbReference type="GO" id="GO:0004519">
    <property type="term" value="F:endonuclease activity"/>
    <property type="evidence" value="ECO:0007669"/>
    <property type="project" value="UniProtKB-KW"/>
</dbReference>
<dbReference type="Proteomes" id="UP000199128">
    <property type="component" value="Unassembled WGS sequence"/>
</dbReference>
<name>A0A1H9R3F0_9ACTN</name>
<reference evidence="2" key="1">
    <citation type="submission" date="2016-10" db="EMBL/GenBank/DDBJ databases">
        <authorList>
            <person name="Varghese N."/>
            <person name="Submissions S."/>
        </authorList>
    </citation>
    <scope>NUCLEOTIDE SEQUENCE [LARGE SCALE GENOMIC DNA]</scope>
    <source>
        <strain evidence="2">KHGC19</strain>
    </source>
</reference>
<dbReference type="EMBL" id="FOGP01000007">
    <property type="protein sequence ID" value="SER67228.1"/>
    <property type="molecule type" value="Genomic_DNA"/>
</dbReference>
<proteinExistence type="predicted"/>
<organism evidence="1 2">
    <name type="scientific">Parafannyhessea umbonata</name>
    <dbReference type="NCBI Taxonomy" id="604330"/>
    <lineage>
        <taxon>Bacteria</taxon>
        <taxon>Bacillati</taxon>
        <taxon>Actinomycetota</taxon>
        <taxon>Coriobacteriia</taxon>
        <taxon>Coriobacteriales</taxon>
        <taxon>Atopobiaceae</taxon>
        <taxon>Parafannyhessea</taxon>
    </lineage>
</organism>
<protein>
    <submittedName>
        <fullName evidence="1">Eco29kI restriction endonuclease</fullName>
    </submittedName>
</protein>
<sequence>MSWQPTVFNPLSFESLSNSIARELSQVPTCPLDGLPRFEGPGIYALYYTGDFPAYAPMALANRERSGSWPIYVGKAEASTRKGEMVSAPDDYSGDALFKRLGNHAKSIDLAENLRLSDFHIRALVLAYVWVPMAEASAISMYRPLWNTLIDGFGNHDPGSGRYNQMRSRWDTLHPGRAWANKLQTNAFTAKQIGLEALSWLREQELAH</sequence>
<keyword evidence="1" id="KW-0378">Hydrolase</keyword>
<evidence type="ECO:0000313" key="1">
    <source>
        <dbReference type="EMBL" id="SER67228.1"/>
    </source>
</evidence>
<dbReference type="RefSeq" id="WP_091009782.1">
    <property type="nucleotide sequence ID" value="NZ_FOGP01000007.1"/>
</dbReference>